<feature type="domain" description="Zona occludens toxin N-terminal" evidence="2">
    <location>
        <begin position="59"/>
        <end position="181"/>
    </location>
</feature>
<evidence type="ECO:0000256" key="1">
    <source>
        <dbReference type="SAM" id="Phobius"/>
    </source>
</evidence>
<dbReference type="Proteomes" id="UP000216107">
    <property type="component" value="Unassembled WGS sequence"/>
</dbReference>
<dbReference type="AlphaFoldDB" id="A0A272EWP0"/>
<evidence type="ECO:0000313" key="4">
    <source>
        <dbReference type="EMBL" id="PAS94080.1"/>
    </source>
</evidence>
<name>A0A272EWP0_9RHOO</name>
<dbReference type="EMBL" id="MDUX01000009">
    <property type="protein sequence ID" value="KAF7600090.1"/>
    <property type="molecule type" value="Genomic_DNA"/>
</dbReference>
<keyword evidence="1" id="KW-1133">Transmembrane helix</keyword>
<keyword evidence="1" id="KW-0472">Membrane</keyword>
<dbReference type="SMR" id="A0A272EWP0"/>
<dbReference type="Pfam" id="PF05707">
    <property type="entry name" value="Zot"/>
    <property type="match status" value="1"/>
</dbReference>
<dbReference type="Proteomes" id="UP000623509">
    <property type="component" value="Unassembled WGS sequence"/>
</dbReference>
<keyword evidence="6" id="KW-1185">Reference proteome</keyword>
<dbReference type="Gene3D" id="3.40.50.300">
    <property type="entry name" value="P-loop containing nucleotide triphosphate hydrolases"/>
    <property type="match status" value="1"/>
</dbReference>
<evidence type="ECO:0000259" key="2">
    <source>
        <dbReference type="Pfam" id="PF05707"/>
    </source>
</evidence>
<comment type="caution">
    <text evidence="4">The sequence shown here is derived from an EMBL/GenBank/DDBJ whole genome shotgun (WGS) entry which is preliminary data.</text>
</comment>
<organism evidence="4 5">
    <name type="scientific">Candidatus Dactylopiibacterium carminicum</name>
    <dbReference type="NCBI Taxonomy" id="857335"/>
    <lineage>
        <taxon>Bacteria</taxon>
        <taxon>Pseudomonadati</taxon>
        <taxon>Pseudomonadota</taxon>
        <taxon>Betaproteobacteria</taxon>
        <taxon>Rhodocyclales</taxon>
        <taxon>Rhodocyclaceae</taxon>
        <taxon>Candidatus Dactylopiibacterium</taxon>
    </lineage>
</organism>
<dbReference type="InterPro" id="IPR008900">
    <property type="entry name" value="Zot_N"/>
</dbReference>
<keyword evidence="1" id="KW-0812">Transmembrane</keyword>
<dbReference type="InterPro" id="IPR027417">
    <property type="entry name" value="P-loop_NTPase"/>
</dbReference>
<reference evidence="4 5" key="2">
    <citation type="submission" date="2017-07" db="EMBL/GenBank/DDBJ databases">
        <title>Candidatus Dactylopiibacterium carminicum, a nitrogen-fixing symbiont of the cochineal insect Dactylopius coccus and Dactylopius opuntiae (Hemiptera: Coccoidea: Dactylopiidae).</title>
        <authorList>
            <person name="Vera A."/>
        </authorList>
    </citation>
    <scope>NUCLEOTIDE SEQUENCE [LARGE SCALE GENOMIC DNA]</scope>
    <source>
        <strain evidence="4 5">NFDCM</strain>
    </source>
</reference>
<reference evidence="3 6" key="1">
    <citation type="submission" date="2016-08" db="EMBL/GenBank/DDBJ databases">
        <title>Candidatus Dactylopiibacterium carminicum genome sequence.</title>
        <authorList>
            <person name="Ramirez-Puebla S.T."/>
            <person name="Ormeno-Orrillo E."/>
            <person name="Vera-Ponce De Leon A."/>
            <person name="Luis L."/>
            <person name="Sanchez-Flores A."/>
            <person name="Monica R."/>
            <person name="Martinez-Romero E."/>
        </authorList>
    </citation>
    <scope>NUCLEOTIDE SEQUENCE [LARGE SCALE GENOMIC DNA]</scope>
    <source>
        <strain evidence="3">END1</strain>
    </source>
</reference>
<evidence type="ECO:0000313" key="3">
    <source>
        <dbReference type="EMBL" id="KAF7600090.1"/>
    </source>
</evidence>
<protein>
    <submittedName>
        <fullName evidence="4">Zonular occludens toxin</fullName>
    </submittedName>
</protein>
<gene>
    <name evidence="3" type="ORF">BGI27_04140</name>
    <name evidence="4" type="ORF">CGU29_05415</name>
</gene>
<accession>A0A272EWP0</accession>
<sequence>MSTLNLHTGLPGASKTLYTINHVMDLTEAERKEAERQGKPYERQVYFHNIRGCKVPGWIEMEDPRKWFELPVGAIIVIDEAQDIFRPRGTGSQVPDHVAQMEKHRHRGYSIFLITQHPMLIDNNIRRLVTKHRHMVRAFGKHYATVHAWDKCKEQCDKNRDDSEKTPFPYPKNVFDLYQSAELHVVKGRMPWRLLFLFLMPALLAVLIFGVWRWLAPRMDEKQAVDRFKNPSIQATGAPATPGQNPVTGKLTTFAYLEAHQARIPGLPNTAPIYDDVTKPTVAPYPAACVTLKSKGCRCYSQQATRIDVPQNLCESIVERGYFVAWDQGQGTQQPFPVSNQPVTSGNVVTSGDLAIAAPALGIGGLAAKPRL</sequence>
<feature type="transmembrane region" description="Helical" evidence="1">
    <location>
        <begin position="194"/>
        <end position="215"/>
    </location>
</feature>
<proteinExistence type="predicted"/>
<dbReference type="EMBL" id="NMRN01000010">
    <property type="protein sequence ID" value="PAS94080.1"/>
    <property type="molecule type" value="Genomic_DNA"/>
</dbReference>
<evidence type="ECO:0000313" key="6">
    <source>
        <dbReference type="Proteomes" id="UP000623509"/>
    </source>
</evidence>
<dbReference type="RefSeq" id="WP_095523653.1">
    <property type="nucleotide sequence ID" value="NZ_MDUX01000009.1"/>
</dbReference>
<evidence type="ECO:0000313" key="5">
    <source>
        <dbReference type="Proteomes" id="UP000216107"/>
    </source>
</evidence>
<dbReference type="OrthoDB" id="8809170at2"/>